<accession>A0A855Y2Q5</accession>
<dbReference type="EMBL" id="QLLI01000009">
    <property type="protein sequence ID" value="RAI93599.1"/>
    <property type="molecule type" value="Genomic_DNA"/>
</dbReference>
<dbReference type="SUPFAM" id="SSF52540">
    <property type="entry name" value="P-loop containing nucleoside triphosphate hydrolases"/>
    <property type="match status" value="1"/>
</dbReference>
<evidence type="ECO:0000256" key="2">
    <source>
        <dbReference type="ARBA" id="ARBA00022679"/>
    </source>
</evidence>
<dbReference type="Proteomes" id="UP000248827">
    <property type="component" value="Unassembled WGS sequence"/>
</dbReference>
<comment type="similarity">
    <text evidence="1">Belongs to the sulfotransferase 1 family.</text>
</comment>
<dbReference type="GO" id="GO:0008146">
    <property type="term" value="F:sulfotransferase activity"/>
    <property type="evidence" value="ECO:0007669"/>
    <property type="project" value="InterPro"/>
</dbReference>
<evidence type="ECO:0000256" key="1">
    <source>
        <dbReference type="ARBA" id="ARBA00005771"/>
    </source>
</evidence>
<evidence type="ECO:0000313" key="7">
    <source>
        <dbReference type="Proteomes" id="UP000248827"/>
    </source>
</evidence>
<evidence type="ECO:0000313" key="6">
    <source>
        <dbReference type="Proteomes" id="UP000247078"/>
    </source>
</evidence>
<evidence type="ECO:0000313" key="5">
    <source>
        <dbReference type="EMBL" id="RAI93599.1"/>
    </source>
</evidence>
<dbReference type="InterPro" id="IPR000863">
    <property type="entry name" value="Sulfotransferase_dom"/>
</dbReference>
<keyword evidence="2 4" id="KW-0808">Transferase</keyword>
<keyword evidence="7" id="KW-1185">Reference proteome</keyword>
<dbReference type="PANTHER" id="PTHR11783">
    <property type="entry name" value="SULFOTRANSFERASE SULT"/>
    <property type="match status" value="1"/>
</dbReference>
<organism evidence="4 6">
    <name type="scientific">Paenibacillus pabuli</name>
    <dbReference type="NCBI Taxonomy" id="1472"/>
    <lineage>
        <taxon>Bacteria</taxon>
        <taxon>Bacillati</taxon>
        <taxon>Bacillota</taxon>
        <taxon>Bacilli</taxon>
        <taxon>Bacillales</taxon>
        <taxon>Paenibacillaceae</taxon>
        <taxon>Paenibacillus</taxon>
    </lineage>
</organism>
<protein>
    <submittedName>
        <fullName evidence="4">Sulfotransferase domain-containing protein</fullName>
    </submittedName>
</protein>
<dbReference type="AlphaFoldDB" id="A0A855Y2Q5"/>
<feature type="domain" description="Sulfotransferase" evidence="3">
    <location>
        <begin position="11"/>
        <end position="240"/>
    </location>
</feature>
<comment type="caution">
    <text evidence="4">The sequence shown here is derived from an EMBL/GenBank/DDBJ whole genome shotgun (WGS) entry which is preliminary data.</text>
</comment>
<evidence type="ECO:0000313" key="4">
    <source>
        <dbReference type="EMBL" id="PWW45009.1"/>
    </source>
</evidence>
<dbReference type="EMBL" id="QGTZ01000001">
    <property type="protein sequence ID" value="PWW45009.1"/>
    <property type="molecule type" value="Genomic_DNA"/>
</dbReference>
<name>A0A855Y2Q5_9BACL</name>
<dbReference type="InterPro" id="IPR027417">
    <property type="entry name" value="P-loop_NTPase"/>
</dbReference>
<dbReference type="OrthoDB" id="570215at2"/>
<dbReference type="RefSeq" id="WP_109997877.1">
    <property type="nucleotide sequence ID" value="NZ_QGTZ01000001.1"/>
</dbReference>
<dbReference type="Pfam" id="PF00685">
    <property type="entry name" value="Sulfotransfer_1"/>
    <property type="match status" value="1"/>
</dbReference>
<reference evidence="4 6" key="1">
    <citation type="submission" date="2018-05" db="EMBL/GenBank/DDBJ databases">
        <title>Freshwater and sediment microbial communities from various areas in North America, analyzing microbe dynamics in response to fracking.</title>
        <authorList>
            <person name="Lamendella R."/>
        </authorList>
    </citation>
    <scope>NUCLEOTIDE SEQUENCE [LARGE SCALE GENOMIC DNA]</scope>
    <source>
        <strain evidence="4 6">DB-3</strain>
        <strain evidence="5 7">NG-13</strain>
    </source>
</reference>
<proteinExistence type="inferred from homology"/>
<sequence length="254" mass="30106">MGIVNSNIEYPRVILNSVPKSGTHLMKQIIEGIPGMLSYPNKFYEGHSTDRDLHYRELQLVPKGHLVTGHVYYSTLWSDMLREMQFKHIFLNRDLRDIVVSYTYFITDNFPSHPLHAYMLSLPSRKEQYLALIQGVFNLQYPSIATWYSQFIGWTREENSLQVHFEQLVGSHRSRRQTMERILLFLWDKNHLPLPKNKILEAMERNINPQGSYTFRRGRIGDWRFEFDEEVKTCFKEVAGHLLIVTGYEADYNW</sequence>
<dbReference type="Proteomes" id="UP000247078">
    <property type="component" value="Unassembled WGS sequence"/>
</dbReference>
<dbReference type="Gene3D" id="3.40.50.300">
    <property type="entry name" value="P-loop containing nucleotide triphosphate hydrolases"/>
    <property type="match status" value="1"/>
</dbReference>
<gene>
    <name evidence="5" type="ORF">DET54_10955</name>
    <name evidence="4" type="ORF">DET56_101209</name>
</gene>
<evidence type="ECO:0000259" key="3">
    <source>
        <dbReference type="Pfam" id="PF00685"/>
    </source>
</evidence>